<dbReference type="PANTHER" id="PTHR23501">
    <property type="entry name" value="MAJOR FACILITATOR SUPERFAMILY"/>
    <property type="match status" value="1"/>
</dbReference>
<dbReference type="PROSITE" id="PS50850">
    <property type="entry name" value="MFS"/>
    <property type="match status" value="1"/>
</dbReference>
<feature type="transmembrane region" description="Helical" evidence="9">
    <location>
        <begin position="208"/>
        <end position="228"/>
    </location>
</feature>
<feature type="domain" description="Major facilitator superfamily (MFS) profile" evidence="10">
    <location>
        <begin position="50"/>
        <end position="554"/>
    </location>
</feature>
<feature type="transmembrane region" description="Helical" evidence="9">
    <location>
        <begin position="430"/>
        <end position="448"/>
    </location>
</feature>
<feature type="transmembrane region" description="Helical" evidence="9">
    <location>
        <begin position="141"/>
        <end position="165"/>
    </location>
</feature>
<evidence type="ECO:0000256" key="2">
    <source>
        <dbReference type="ARBA" id="ARBA00008335"/>
    </source>
</evidence>
<feature type="transmembrane region" description="Helical" evidence="9">
    <location>
        <begin position="240"/>
        <end position="259"/>
    </location>
</feature>
<dbReference type="GO" id="GO:0015174">
    <property type="term" value="F:basic amino acid transmembrane transporter activity"/>
    <property type="evidence" value="ECO:0007669"/>
    <property type="project" value="TreeGrafter"/>
</dbReference>
<feature type="transmembrane region" description="Helical" evidence="9">
    <location>
        <begin position="522"/>
        <end position="549"/>
    </location>
</feature>
<comment type="similarity">
    <text evidence="2">Belongs to the major facilitator superfamily.</text>
</comment>
<protein>
    <recommendedName>
        <fullName evidence="10">Major facilitator superfamily (MFS) profile domain-containing protein</fullName>
    </recommendedName>
</protein>
<dbReference type="Proteomes" id="UP000537989">
    <property type="component" value="Unassembled WGS sequence"/>
</dbReference>
<dbReference type="Gene3D" id="1.20.1250.20">
    <property type="entry name" value="MFS general substrate transporter like domains"/>
    <property type="match status" value="1"/>
</dbReference>
<dbReference type="InterPro" id="IPR036259">
    <property type="entry name" value="MFS_trans_sf"/>
</dbReference>
<evidence type="ECO:0000256" key="7">
    <source>
        <dbReference type="ARBA" id="ARBA00023180"/>
    </source>
</evidence>
<dbReference type="Pfam" id="PF07690">
    <property type="entry name" value="MFS_1"/>
    <property type="match status" value="1"/>
</dbReference>
<dbReference type="FunFam" id="1.20.1720.10:FF:000013">
    <property type="entry name" value="Related to multidrug resistance proteins"/>
    <property type="match status" value="1"/>
</dbReference>
<name>A0AAN6HGA5_FUSAU</name>
<evidence type="ECO:0000256" key="3">
    <source>
        <dbReference type="ARBA" id="ARBA00022448"/>
    </source>
</evidence>
<keyword evidence="7" id="KW-0325">Glycoprotein</keyword>
<keyword evidence="3" id="KW-0813">Transport</keyword>
<feature type="transmembrane region" description="Helical" evidence="9">
    <location>
        <begin position="310"/>
        <end position="334"/>
    </location>
</feature>
<dbReference type="GO" id="GO:0012505">
    <property type="term" value="C:endomembrane system"/>
    <property type="evidence" value="ECO:0007669"/>
    <property type="project" value="UniProtKB-SubCell"/>
</dbReference>
<dbReference type="PANTHER" id="PTHR23501:SF84">
    <property type="entry name" value="VACUOLAR MEMBRANE AMINO ACID UPTAKE TRANSPORTER FNX2"/>
    <property type="match status" value="1"/>
</dbReference>
<feature type="transmembrane region" description="Helical" evidence="9">
    <location>
        <begin position="346"/>
        <end position="367"/>
    </location>
</feature>
<organism evidence="11 12">
    <name type="scientific">Fusarium austroamericanum</name>
    <dbReference type="NCBI Taxonomy" id="282268"/>
    <lineage>
        <taxon>Eukaryota</taxon>
        <taxon>Fungi</taxon>
        <taxon>Dikarya</taxon>
        <taxon>Ascomycota</taxon>
        <taxon>Pezizomycotina</taxon>
        <taxon>Sordariomycetes</taxon>
        <taxon>Hypocreomycetidae</taxon>
        <taxon>Hypocreales</taxon>
        <taxon>Nectriaceae</taxon>
        <taxon>Fusarium</taxon>
    </lineage>
</organism>
<proteinExistence type="inferred from homology"/>
<keyword evidence="6 9" id="KW-0472">Membrane</keyword>
<dbReference type="GO" id="GO:0046943">
    <property type="term" value="F:carboxylic acid transmembrane transporter activity"/>
    <property type="evidence" value="ECO:0007669"/>
    <property type="project" value="UniProtKB-ARBA"/>
</dbReference>
<accession>A0AAN6HGA5</accession>
<feature type="transmembrane region" description="Helical" evidence="9">
    <location>
        <begin position="402"/>
        <end position="418"/>
    </location>
</feature>
<dbReference type="SUPFAM" id="SSF103473">
    <property type="entry name" value="MFS general substrate transporter"/>
    <property type="match status" value="1"/>
</dbReference>
<feature type="transmembrane region" description="Helical" evidence="9">
    <location>
        <begin position="271"/>
        <end position="289"/>
    </location>
</feature>
<sequence>MANSESPSEVSPLLRDDGSDSTGIRDTENGQQAENDAPTRIYSDRKMNILLAAVGIGVYLASADQLIAVATYAKIGNELHALNNTSWIATAYFLTLTSGQPLYGQLSDIFGRKSCLLFAYTVFAIGCLGCGLAQSMAQLCIARAISGMGGGGMNSVVTILLSDLVPLKERGMWQGKISLLFFAGTATGAPLGGVMADSIGWRWSFLGQVPLCFVAFVAVYFVLDLPSVEHDHWFSKIRKVDFLGALTLVTAVIALLVGLDSGSNRGWSHNITIIALSLTPVLFGLFVFVELKVALYPLAPGHVIFDRALFSSYMVNFSAVAGQTSVIFYIPLFFQAVEGLGATQSGSLLVPVMMFTVAASIVSGWVIKRTEKFFLLNLFSYALAFVSLAPVCWAVWYRSTIWTSISLIVMAVGAGSGMQAKSIHYFSSQLTKLAFITTLIGLLANAAVEDTAVVVASSYLFKALGSSIGVSVGSAVLQQVLRTELIARLPGQGEAREIEERVRQSLEYIKELPPNIADQVRWSYQIAIIWTMASSSIHFVMAFIFSFWVKERPLKR</sequence>
<comment type="caution">
    <text evidence="11">The sequence shown here is derived from an EMBL/GenBank/DDBJ whole genome shotgun (WGS) entry which is preliminary data.</text>
</comment>
<evidence type="ECO:0000256" key="6">
    <source>
        <dbReference type="ARBA" id="ARBA00023136"/>
    </source>
</evidence>
<evidence type="ECO:0000256" key="8">
    <source>
        <dbReference type="SAM" id="MobiDB-lite"/>
    </source>
</evidence>
<feature type="transmembrane region" description="Helical" evidence="9">
    <location>
        <begin position="374"/>
        <end position="396"/>
    </location>
</feature>
<dbReference type="InterPro" id="IPR011701">
    <property type="entry name" value="MFS"/>
</dbReference>
<feature type="region of interest" description="Disordered" evidence="8">
    <location>
        <begin position="1"/>
        <end position="38"/>
    </location>
</feature>
<keyword evidence="4 9" id="KW-0812">Transmembrane</keyword>
<keyword evidence="12" id="KW-1185">Reference proteome</keyword>
<feature type="transmembrane region" description="Helical" evidence="9">
    <location>
        <begin position="115"/>
        <end position="135"/>
    </location>
</feature>
<evidence type="ECO:0000256" key="9">
    <source>
        <dbReference type="SAM" id="Phobius"/>
    </source>
</evidence>
<evidence type="ECO:0000313" key="12">
    <source>
        <dbReference type="Proteomes" id="UP000537989"/>
    </source>
</evidence>
<feature type="compositionally biased region" description="Basic and acidic residues" evidence="8">
    <location>
        <begin position="14"/>
        <end position="28"/>
    </location>
</feature>
<gene>
    <name evidence="11" type="ORF">FAUST_5086</name>
</gene>
<feature type="transmembrane region" description="Helical" evidence="9">
    <location>
        <begin position="49"/>
        <end position="73"/>
    </location>
</feature>
<feature type="transmembrane region" description="Helical" evidence="9">
    <location>
        <begin position="177"/>
        <end position="196"/>
    </location>
</feature>
<evidence type="ECO:0000259" key="10">
    <source>
        <dbReference type="PROSITE" id="PS50850"/>
    </source>
</evidence>
<evidence type="ECO:0000256" key="4">
    <source>
        <dbReference type="ARBA" id="ARBA00022692"/>
    </source>
</evidence>
<reference evidence="11 12" key="1">
    <citation type="submission" date="2020-02" db="EMBL/GenBank/DDBJ databases">
        <title>Identification and distribution of gene clusters putatively required for synthesis of sphingolipid metabolism inhibitors in phylogenetically diverse species of the filamentous fungus Fusarium.</title>
        <authorList>
            <person name="Kim H.-S."/>
            <person name="Busman M."/>
            <person name="Brown D.W."/>
            <person name="Divon H."/>
            <person name="Uhlig S."/>
            <person name="Proctor R.H."/>
        </authorList>
    </citation>
    <scope>NUCLEOTIDE SEQUENCE [LARGE SCALE GENOMIC DNA]</scope>
    <source>
        <strain evidence="11 12">NRRL 2903</strain>
    </source>
</reference>
<comment type="subcellular location">
    <subcellularLocation>
        <location evidence="1">Endomembrane system</location>
        <topology evidence="1">Multi-pass membrane protein</topology>
    </subcellularLocation>
</comment>
<dbReference type="EMBL" id="JAAMOD010000129">
    <property type="protein sequence ID" value="KAF5239159.1"/>
    <property type="molecule type" value="Genomic_DNA"/>
</dbReference>
<dbReference type="InterPro" id="IPR020846">
    <property type="entry name" value="MFS_dom"/>
</dbReference>
<evidence type="ECO:0000256" key="5">
    <source>
        <dbReference type="ARBA" id="ARBA00022989"/>
    </source>
</evidence>
<feature type="transmembrane region" description="Helical" evidence="9">
    <location>
        <begin position="85"/>
        <end position="103"/>
    </location>
</feature>
<dbReference type="AlphaFoldDB" id="A0AAN6HGA5"/>
<evidence type="ECO:0000313" key="11">
    <source>
        <dbReference type="EMBL" id="KAF5239159.1"/>
    </source>
</evidence>
<evidence type="ECO:0000256" key="1">
    <source>
        <dbReference type="ARBA" id="ARBA00004127"/>
    </source>
</evidence>
<keyword evidence="5 9" id="KW-1133">Transmembrane helix</keyword>
<dbReference type="GO" id="GO:0000329">
    <property type="term" value="C:fungal-type vacuole membrane"/>
    <property type="evidence" value="ECO:0007669"/>
    <property type="project" value="TreeGrafter"/>
</dbReference>